<feature type="domain" description="CPW-WPC" evidence="2">
    <location>
        <begin position="27"/>
        <end position="160"/>
    </location>
</feature>
<evidence type="ECO:0000313" key="3">
    <source>
        <dbReference type="EMBL" id="SBT45158.1"/>
    </source>
</evidence>
<protein>
    <submittedName>
        <fullName evidence="3">CPW-WPC family protein</fullName>
    </submittedName>
</protein>
<dbReference type="Proteomes" id="UP000078550">
    <property type="component" value="Unassembled WGS sequence"/>
</dbReference>
<evidence type="ECO:0000256" key="1">
    <source>
        <dbReference type="SAM" id="SignalP"/>
    </source>
</evidence>
<dbReference type="SMART" id="SM01099">
    <property type="entry name" value="CPW_WPC"/>
    <property type="match status" value="2"/>
</dbReference>
<name>A0A1A8ZMP1_PLAOA</name>
<evidence type="ECO:0000313" key="6">
    <source>
        <dbReference type="Proteomes" id="UP000078555"/>
    </source>
</evidence>
<dbReference type="Proteomes" id="UP000078555">
    <property type="component" value="Unassembled WGS sequence"/>
</dbReference>
<dbReference type="EMBL" id="FLRD01000136">
    <property type="protein sequence ID" value="SBT45158.1"/>
    <property type="molecule type" value="Genomic_DNA"/>
</dbReference>
<reference evidence="5 6" key="1">
    <citation type="submission" date="2016-05" db="EMBL/GenBank/DDBJ databases">
        <authorList>
            <person name="Naeem Raeece"/>
        </authorList>
    </citation>
    <scope>NUCLEOTIDE SEQUENCE [LARGE SCALE GENOMIC DNA]</scope>
</reference>
<accession>A0A1A8ZMP1</accession>
<evidence type="ECO:0000259" key="2">
    <source>
        <dbReference type="SMART" id="SM01099"/>
    </source>
</evidence>
<feature type="domain" description="CPW-WPC" evidence="2">
    <location>
        <begin position="254"/>
        <end position="321"/>
    </location>
</feature>
<gene>
    <name evidence="3" type="ORF">POVWA1_051290</name>
    <name evidence="4" type="ORF">POVWA2_050540</name>
</gene>
<dbReference type="Pfam" id="PF09717">
    <property type="entry name" value="CPW_WPC"/>
    <property type="match status" value="3"/>
</dbReference>
<dbReference type="EMBL" id="FLRE01000179">
    <property type="protein sequence ID" value="SBT45689.1"/>
    <property type="molecule type" value="Genomic_DNA"/>
</dbReference>
<keyword evidence="6" id="KW-1185">Reference proteome</keyword>
<proteinExistence type="predicted"/>
<reference evidence="3" key="2">
    <citation type="submission" date="2016-05" db="EMBL/GenBank/DDBJ databases">
        <authorList>
            <person name="Lavstsen T."/>
            <person name="Jespersen J.S."/>
        </authorList>
    </citation>
    <scope>NUCLEOTIDE SEQUENCE [LARGE SCALE GENOMIC DNA]</scope>
</reference>
<evidence type="ECO:0000313" key="5">
    <source>
        <dbReference type="Proteomes" id="UP000078550"/>
    </source>
</evidence>
<feature type="chain" id="PRO_5015059953" evidence="1">
    <location>
        <begin position="20"/>
        <end position="321"/>
    </location>
</feature>
<dbReference type="AlphaFoldDB" id="A0A1A8ZMP1"/>
<organism evidence="3 6">
    <name type="scientific">Plasmodium ovale wallikeri</name>
    <dbReference type="NCBI Taxonomy" id="864142"/>
    <lineage>
        <taxon>Eukaryota</taxon>
        <taxon>Sar</taxon>
        <taxon>Alveolata</taxon>
        <taxon>Apicomplexa</taxon>
        <taxon>Aconoidasida</taxon>
        <taxon>Haemosporida</taxon>
        <taxon>Plasmodiidae</taxon>
        <taxon>Plasmodium</taxon>
        <taxon>Plasmodium (Plasmodium)</taxon>
    </lineage>
</organism>
<sequence length="321" mass="36815">MPRCHFVFFPSLLLNKGWSKSGNTQECISPISYRGPCPRFLQMEKETKKKKFQELQCNISWSYACTCTDVQRRRRQELSPARDLRRLKKKNEKRAYHISGKAATRQIPQCSATVHIKIVLCTSLCLTTGSCLLPHDFSNMTNDQKEIWGNKCAVSWPCKVKCVHLQMGISNHVPPVPRPSIVTHVNQSKWPLYDATCSAPKFYSGPCLSRASLLSLDKDMKPCPKDWIVKSDASGIPLSCLPPDYYSGPYTLNVINYEEFCPENWIESESVKWKRKTKCMHADIVYYCVAPQDYMGPCSRKKRFEIFSREIKIAYADECNG</sequence>
<evidence type="ECO:0000313" key="4">
    <source>
        <dbReference type="EMBL" id="SBT45689.1"/>
    </source>
</evidence>
<feature type="signal peptide" evidence="1">
    <location>
        <begin position="1"/>
        <end position="19"/>
    </location>
</feature>
<keyword evidence="1" id="KW-0732">Signal</keyword>
<dbReference type="InterPro" id="IPR006387">
    <property type="entry name" value="CPW_WPC_dom"/>
</dbReference>